<keyword evidence="2" id="KW-1185">Reference proteome</keyword>
<dbReference type="Gramene" id="PNW83563">
    <property type="protein sequence ID" value="PNW83563"/>
    <property type="gene ID" value="CHLRE_05g234892v5"/>
</dbReference>
<dbReference type="EMBL" id="CM008966">
    <property type="protein sequence ID" value="PNW83562.1"/>
    <property type="molecule type" value="Genomic_DNA"/>
</dbReference>
<dbReference type="Proteomes" id="UP000006906">
    <property type="component" value="Chromosome 5"/>
</dbReference>
<dbReference type="KEGG" id="cre:CHLRE_05g234892v5"/>
<dbReference type="GeneID" id="66053367"/>
<dbReference type="EMBL" id="CM008966">
    <property type="protein sequence ID" value="PNW83563.1"/>
    <property type="molecule type" value="Genomic_DNA"/>
</dbReference>
<accession>A0A2K3DSQ0</accession>
<dbReference type="AlphaFoldDB" id="A0A2K3DSQ0"/>
<reference evidence="1" key="2">
    <citation type="submission" date="2017-07" db="EMBL/GenBank/DDBJ databases">
        <title>WGS assembly of Chlamydomonas reinhardtii.</title>
        <authorList>
            <consortium name="Chlamydomonas Annotation Team"/>
            <consortium name="JGI Annotation Team"/>
            <person name="Merchant S.S."/>
            <person name="Prochnik S.E."/>
            <person name="Vallon O."/>
            <person name="Harris E.H."/>
            <person name="Karpowicz S.J."/>
            <person name="Witman G.B."/>
            <person name="Terry A."/>
            <person name="Salamov A."/>
            <person name="Fritz-Laylin L.K."/>
            <person name="Marechal-Drouard L."/>
            <person name="Marshall W.F."/>
            <person name="Qu L.H."/>
            <person name="Nelson D.R."/>
            <person name="Sanderfoot A.A."/>
            <person name="Spalding M.H."/>
            <person name="Kapitonov V.V."/>
            <person name="Ren Q."/>
            <person name="Ferris P."/>
            <person name="Lindquist E."/>
            <person name="Shapiro H."/>
            <person name="Lucas S.M."/>
            <person name="Grimwood J."/>
            <person name="Schmutz J."/>
            <person name="Grigoriev I.V."/>
            <person name="Rokhsar D.S."/>
        </authorList>
    </citation>
    <scope>NUCLEOTIDE SEQUENCE</scope>
    <source>
        <strain evidence="1">CC-503 cw92 mt+</strain>
    </source>
</reference>
<proteinExistence type="predicted"/>
<reference evidence="1 2" key="1">
    <citation type="journal article" date="2007" name="Science">
        <title>The Chlamydomonas genome reveals the evolution of key animal and plant functions.</title>
        <authorList>
            <person name="Merchant S.S."/>
            <person name="Prochnik S.E."/>
            <person name="Vallon O."/>
            <person name="Harris E.H."/>
            <person name="Karpowicz S.J."/>
            <person name="Witman G.B."/>
            <person name="Terry A."/>
            <person name="Salamov A."/>
            <person name="Fritz-Laylin L.K."/>
            <person name="Marechal-Drouard L."/>
            <person name="Marshall W.F."/>
            <person name="Qu L.H."/>
            <person name="Nelson D.R."/>
            <person name="Sanderfoot A.A."/>
            <person name="Spalding M.H."/>
            <person name="Kapitonov V.V."/>
            <person name="Ren Q."/>
            <person name="Ferris P."/>
            <person name="Lindquist E."/>
            <person name="Shapiro H."/>
            <person name="Lucas S.M."/>
            <person name="Grimwood J."/>
            <person name="Schmutz J."/>
            <person name="Cardol P."/>
            <person name="Cerutti H."/>
            <person name="Chanfreau G."/>
            <person name="Chen C.L."/>
            <person name="Cognat V."/>
            <person name="Croft M.T."/>
            <person name="Dent R."/>
            <person name="Dutcher S."/>
            <person name="Fernandez E."/>
            <person name="Fukuzawa H."/>
            <person name="Gonzalez-Ballester D."/>
            <person name="Gonzalez-Halphen D."/>
            <person name="Hallmann A."/>
            <person name="Hanikenne M."/>
            <person name="Hippler M."/>
            <person name="Inwood W."/>
            <person name="Jabbari K."/>
            <person name="Kalanon M."/>
            <person name="Kuras R."/>
            <person name="Lefebvre P.A."/>
            <person name="Lemaire S.D."/>
            <person name="Lobanov A.V."/>
            <person name="Lohr M."/>
            <person name="Manuell A."/>
            <person name="Meier I."/>
            <person name="Mets L."/>
            <person name="Mittag M."/>
            <person name="Mittelmeier T."/>
            <person name="Moroney J.V."/>
            <person name="Moseley J."/>
            <person name="Napoli C."/>
            <person name="Nedelcu A.M."/>
            <person name="Niyogi K."/>
            <person name="Novoselov S.V."/>
            <person name="Paulsen I.T."/>
            <person name="Pazour G."/>
            <person name="Purton S."/>
            <person name="Ral J.P."/>
            <person name="Riano-Pachon D.M."/>
            <person name="Riekhof W."/>
            <person name="Rymarquis L."/>
            <person name="Schroda M."/>
            <person name="Stern D."/>
            <person name="Umen J."/>
            <person name="Willows R."/>
            <person name="Wilson N."/>
            <person name="Zimmer S.L."/>
            <person name="Allmer J."/>
            <person name="Balk J."/>
            <person name="Bisova K."/>
            <person name="Chen C.J."/>
            <person name="Elias M."/>
            <person name="Gendler K."/>
            <person name="Hauser C."/>
            <person name="Lamb M.R."/>
            <person name="Ledford H."/>
            <person name="Long J.C."/>
            <person name="Minagawa J."/>
            <person name="Page M.D."/>
            <person name="Pan J."/>
            <person name="Pootakham W."/>
            <person name="Roje S."/>
            <person name="Rose A."/>
            <person name="Stahlberg E."/>
            <person name="Terauchi A.M."/>
            <person name="Yang P."/>
            <person name="Ball S."/>
            <person name="Bowler C."/>
            <person name="Dieckmann C.L."/>
            <person name="Gladyshev V.N."/>
            <person name="Green P."/>
            <person name="Jorgensen R."/>
            <person name="Mayfield S."/>
            <person name="Mueller-Roeber B."/>
            <person name="Rajamani S."/>
            <person name="Sayre R.T."/>
            <person name="Brokstein P."/>
            <person name="Dubchak I."/>
            <person name="Goodstein D."/>
            <person name="Hornick L."/>
            <person name="Huang Y.W."/>
            <person name="Jhaveri J."/>
            <person name="Luo Y."/>
            <person name="Martinez D."/>
            <person name="Ngau W.C."/>
            <person name="Otillar B."/>
            <person name="Poliakov A."/>
            <person name="Porter A."/>
            <person name="Szajkowski L."/>
            <person name="Werner G."/>
            <person name="Zhou K."/>
            <person name="Grigoriev I.V."/>
            <person name="Rokhsar D.S."/>
            <person name="Grossman A.R."/>
        </authorList>
    </citation>
    <scope>NUCLEOTIDE SEQUENCE [LARGE SCALE GENOMIC DNA]</scope>
    <source>
        <strain evidence="2">CC-503</strain>
        <strain evidence="1">CC-503 cw92 mt+</strain>
    </source>
</reference>
<gene>
    <name evidence="1" type="ORF">CHLRE_05g234892v5</name>
</gene>
<name>A0A2K3DSQ0_CHLRE</name>
<sequence>MLQLSRLELCGSRDQYAHQTAYKKLLTAQLKAAQLEHFVAIWTAGGALCEVEEVQALAGVTAPGRLWAFLHSASCSGLEPA</sequence>
<dbReference type="RefSeq" id="XP_042924799.1">
    <property type="nucleotide sequence ID" value="XM_043062235.1"/>
</dbReference>
<evidence type="ECO:0000313" key="1">
    <source>
        <dbReference type="EMBL" id="PNW83563.1"/>
    </source>
</evidence>
<dbReference type="RefSeq" id="XP_042924798.1">
    <property type="nucleotide sequence ID" value="XM_043062234.1"/>
</dbReference>
<dbReference type="Gramene" id="PNW83562">
    <property type="protein sequence ID" value="PNW83562"/>
    <property type="gene ID" value="CHLRE_05g234892v5"/>
</dbReference>
<evidence type="ECO:0000313" key="2">
    <source>
        <dbReference type="Proteomes" id="UP000006906"/>
    </source>
</evidence>
<organism evidence="1 2">
    <name type="scientific">Chlamydomonas reinhardtii</name>
    <name type="common">Chlamydomonas smithii</name>
    <dbReference type="NCBI Taxonomy" id="3055"/>
    <lineage>
        <taxon>Eukaryota</taxon>
        <taxon>Viridiplantae</taxon>
        <taxon>Chlorophyta</taxon>
        <taxon>core chlorophytes</taxon>
        <taxon>Chlorophyceae</taxon>
        <taxon>CS clade</taxon>
        <taxon>Chlamydomonadales</taxon>
        <taxon>Chlamydomonadaceae</taxon>
        <taxon>Chlamydomonas</taxon>
    </lineage>
</organism>
<protein>
    <submittedName>
        <fullName evidence="1">Uncharacterized protein</fullName>
    </submittedName>
</protein>